<dbReference type="Gene3D" id="3.40.50.960">
    <property type="entry name" value="Lumazine/riboflavin synthase"/>
    <property type="match status" value="1"/>
</dbReference>
<comment type="catalytic activity">
    <reaction evidence="6 8">
        <text>(2S)-2-hydroxy-3-oxobutyl phosphate + 5-amino-6-(D-ribitylamino)uracil = 6,7-dimethyl-8-(1-D-ribityl)lumazine + phosphate + 2 H2O + H(+)</text>
        <dbReference type="Rhea" id="RHEA:26152"/>
        <dbReference type="ChEBI" id="CHEBI:15377"/>
        <dbReference type="ChEBI" id="CHEBI:15378"/>
        <dbReference type="ChEBI" id="CHEBI:15934"/>
        <dbReference type="ChEBI" id="CHEBI:43474"/>
        <dbReference type="ChEBI" id="CHEBI:58201"/>
        <dbReference type="ChEBI" id="CHEBI:58830"/>
        <dbReference type="EC" id="2.5.1.78"/>
    </reaction>
</comment>
<reference evidence="9 10" key="1">
    <citation type="submission" date="2012-09" db="EMBL/GenBank/DDBJ databases">
        <title>The Genome Sequence of Alloiococcus otitis ATCC 51267.</title>
        <authorList>
            <consortium name="The Broad Institute Genome Sequencing Platform"/>
            <person name="Earl A."/>
            <person name="Ward D."/>
            <person name="Feldgarden M."/>
            <person name="Gevers D."/>
            <person name="Huys G."/>
            <person name="Walker B."/>
            <person name="Young S.K."/>
            <person name="Zeng Q."/>
            <person name="Gargeya S."/>
            <person name="Fitzgerald M."/>
            <person name="Haas B."/>
            <person name="Abouelleil A."/>
            <person name="Alvarado L."/>
            <person name="Arachchi H.M."/>
            <person name="Berlin A.M."/>
            <person name="Chapman S.B."/>
            <person name="Goldberg J."/>
            <person name="Griggs A."/>
            <person name="Gujja S."/>
            <person name="Hansen M."/>
            <person name="Howarth C."/>
            <person name="Imamovic A."/>
            <person name="Larimer J."/>
            <person name="McCowen C."/>
            <person name="Montmayeur A."/>
            <person name="Murphy C."/>
            <person name="Neiman D."/>
            <person name="Pearson M."/>
            <person name="Priest M."/>
            <person name="Roberts A."/>
            <person name="Saif S."/>
            <person name="Shea T."/>
            <person name="Sisk P."/>
            <person name="Sykes S."/>
            <person name="Wortman J."/>
            <person name="Nusbaum C."/>
            <person name="Birren B."/>
        </authorList>
    </citation>
    <scope>NUCLEOTIDE SEQUENCE [LARGE SCALE GENOMIC DNA]</scope>
    <source>
        <strain evidence="9 10">ATCC 51267</strain>
    </source>
</reference>
<dbReference type="SUPFAM" id="SSF52121">
    <property type="entry name" value="Lumazine synthase"/>
    <property type="match status" value="1"/>
</dbReference>
<dbReference type="PANTHER" id="PTHR21058">
    <property type="entry name" value="6,7-DIMETHYL-8-RIBITYLLUMAZINE SYNTHASE DMRL SYNTHASE LUMAZINE SYNTHASE"/>
    <property type="match status" value="1"/>
</dbReference>
<dbReference type="CDD" id="cd09209">
    <property type="entry name" value="Lumazine_synthase-I"/>
    <property type="match status" value="1"/>
</dbReference>
<feature type="binding site" evidence="8">
    <location>
        <position position="23"/>
    </location>
    <ligand>
        <name>5-amino-6-(D-ribitylamino)uracil</name>
        <dbReference type="ChEBI" id="CHEBI:15934"/>
    </ligand>
</feature>
<comment type="caution">
    <text evidence="9">The sequence shown here is derived from an EMBL/GenBank/DDBJ whole genome shotgun (WGS) entry which is preliminary data.</text>
</comment>
<evidence type="ECO:0000256" key="6">
    <source>
        <dbReference type="ARBA" id="ARBA00048785"/>
    </source>
</evidence>
<evidence type="ECO:0000313" key="9">
    <source>
        <dbReference type="EMBL" id="EKU93572.1"/>
    </source>
</evidence>
<dbReference type="eggNOG" id="COG0054">
    <property type="taxonomic scope" value="Bacteria"/>
</dbReference>
<dbReference type="RefSeq" id="WP_003777739.1">
    <property type="nucleotide sequence ID" value="NZ_JH992958.1"/>
</dbReference>
<organism evidence="9 10">
    <name type="scientific">Alloiococcus otitis ATCC 51267</name>
    <dbReference type="NCBI Taxonomy" id="883081"/>
    <lineage>
        <taxon>Bacteria</taxon>
        <taxon>Bacillati</taxon>
        <taxon>Bacillota</taxon>
        <taxon>Bacilli</taxon>
        <taxon>Lactobacillales</taxon>
        <taxon>Carnobacteriaceae</taxon>
        <taxon>Alloiococcus</taxon>
    </lineage>
</organism>
<dbReference type="HOGENOM" id="CLU_089358_1_1_9"/>
<dbReference type="EC" id="2.5.1.78" evidence="3 8"/>
<dbReference type="GO" id="GO:0005829">
    <property type="term" value="C:cytosol"/>
    <property type="evidence" value="ECO:0007669"/>
    <property type="project" value="TreeGrafter"/>
</dbReference>
<feature type="binding site" evidence="8">
    <location>
        <position position="114"/>
    </location>
    <ligand>
        <name>5-amino-6-(D-ribitylamino)uracil</name>
        <dbReference type="ChEBI" id="CHEBI:15934"/>
    </ligand>
</feature>
<feature type="active site" description="Proton donor" evidence="8">
    <location>
        <position position="89"/>
    </location>
</feature>
<dbReference type="EMBL" id="AGXA01000018">
    <property type="protein sequence ID" value="EKU93572.1"/>
    <property type="molecule type" value="Genomic_DNA"/>
</dbReference>
<dbReference type="Proteomes" id="UP000009875">
    <property type="component" value="Unassembled WGS sequence"/>
</dbReference>
<dbReference type="AlphaFoldDB" id="K9ERL2"/>
<dbReference type="OrthoDB" id="9809709at2"/>
<dbReference type="GO" id="GO:0000906">
    <property type="term" value="F:6,7-dimethyl-8-ribityllumazine synthase activity"/>
    <property type="evidence" value="ECO:0007669"/>
    <property type="project" value="UniProtKB-UniRule"/>
</dbReference>
<dbReference type="InterPro" id="IPR034964">
    <property type="entry name" value="LS"/>
</dbReference>
<dbReference type="FunFam" id="3.40.50.960:FF:000001">
    <property type="entry name" value="6,7-dimethyl-8-ribityllumazine synthase"/>
    <property type="match status" value="1"/>
</dbReference>
<dbReference type="HAMAP" id="MF_00178">
    <property type="entry name" value="Lumazine_synth"/>
    <property type="match status" value="1"/>
</dbReference>
<proteinExistence type="inferred from homology"/>
<dbReference type="PATRIC" id="fig|883081.3.peg.864"/>
<evidence type="ECO:0000256" key="7">
    <source>
        <dbReference type="ARBA" id="ARBA00072606"/>
    </source>
</evidence>
<dbReference type="STRING" id="883081.HMPREF9698_00867"/>
<evidence type="ECO:0000313" key="10">
    <source>
        <dbReference type="Proteomes" id="UP000009875"/>
    </source>
</evidence>
<dbReference type="GO" id="GO:0009349">
    <property type="term" value="C:riboflavin synthase complex"/>
    <property type="evidence" value="ECO:0007669"/>
    <property type="project" value="UniProtKB-UniRule"/>
</dbReference>
<protein>
    <recommendedName>
        <fullName evidence="7 8">6,7-dimethyl-8-ribityllumazine synthase</fullName>
        <shortName evidence="8">DMRL synthase</shortName>
        <shortName evidence="8">LS</shortName>
        <shortName evidence="8">Lumazine synthase</shortName>
        <ecNumber evidence="3 8">2.5.1.78</ecNumber>
    </recommendedName>
</protein>
<gene>
    <name evidence="8" type="primary">ribH</name>
    <name evidence="9" type="ORF">HMPREF9698_00867</name>
</gene>
<dbReference type="InterPro" id="IPR002180">
    <property type="entry name" value="LS/RS"/>
</dbReference>
<evidence type="ECO:0000256" key="5">
    <source>
        <dbReference type="ARBA" id="ARBA00022679"/>
    </source>
</evidence>
<evidence type="ECO:0000256" key="1">
    <source>
        <dbReference type="ARBA" id="ARBA00004917"/>
    </source>
</evidence>
<dbReference type="InterPro" id="IPR036467">
    <property type="entry name" value="LS/RS_sf"/>
</dbReference>
<feature type="binding site" evidence="8">
    <location>
        <begin position="86"/>
        <end position="87"/>
    </location>
    <ligand>
        <name>(2S)-2-hydroxy-3-oxobutyl phosphate</name>
        <dbReference type="ChEBI" id="CHEBI:58830"/>
    </ligand>
</feature>
<comment type="similarity">
    <text evidence="2 8">Belongs to the DMRL synthase family.</text>
</comment>
<dbReference type="NCBIfam" id="TIGR00114">
    <property type="entry name" value="lumazine-synth"/>
    <property type="match status" value="1"/>
</dbReference>
<feature type="binding site" evidence="8">
    <location>
        <position position="128"/>
    </location>
    <ligand>
        <name>(2S)-2-hydroxy-3-oxobutyl phosphate</name>
        <dbReference type="ChEBI" id="CHEBI:58830"/>
    </ligand>
</feature>
<feature type="binding site" evidence="8">
    <location>
        <begin position="57"/>
        <end position="59"/>
    </location>
    <ligand>
        <name>5-amino-6-(D-ribitylamino)uracil</name>
        <dbReference type="ChEBI" id="CHEBI:15934"/>
    </ligand>
</feature>
<dbReference type="GO" id="GO:0009231">
    <property type="term" value="P:riboflavin biosynthetic process"/>
    <property type="evidence" value="ECO:0007669"/>
    <property type="project" value="UniProtKB-UniRule"/>
</dbReference>
<keyword evidence="5 8" id="KW-0808">Transferase</keyword>
<evidence type="ECO:0000256" key="8">
    <source>
        <dbReference type="HAMAP-Rule" id="MF_00178"/>
    </source>
</evidence>
<name>K9ERL2_9LACT</name>
<feature type="binding site" evidence="8">
    <location>
        <begin position="81"/>
        <end position="83"/>
    </location>
    <ligand>
        <name>5-amino-6-(D-ribitylamino)uracil</name>
        <dbReference type="ChEBI" id="CHEBI:15934"/>
    </ligand>
</feature>
<dbReference type="Pfam" id="PF00885">
    <property type="entry name" value="DMRL_synthase"/>
    <property type="match status" value="1"/>
</dbReference>
<evidence type="ECO:0000256" key="2">
    <source>
        <dbReference type="ARBA" id="ARBA00007424"/>
    </source>
</evidence>
<evidence type="ECO:0000256" key="4">
    <source>
        <dbReference type="ARBA" id="ARBA00022619"/>
    </source>
</evidence>
<sequence length="156" mass="16934">MTSYRGNFTLKAKTKIALVAGQFNDFITERLVEGAKSTLVQHGIDPDLIDTYWVPGSFEIPYLSQQLLKHKDYDGILTLGAVIRGATSHYDLVSNEVAKGVANLSLQADIPILFGVLTTDNIDQAIERAGTKAGNKGSEVAQALLEMISLTDQIQP</sequence>
<comment type="function">
    <text evidence="8">Catalyzes the formation of 6,7-dimethyl-8-ribityllumazine by condensation of 5-amino-6-(D-ribitylamino)uracil with 3,4-dihydroxy-2-butanone 4-phosphate. This is the penultimate step in the biosynthesis of riboflavin.</text>
</comment>
<comment type="pathway">
    <text evidence="1 8">Cofactor biosynthesis; riboflavin biosynthesis; riboflavin from 2-hydroxy-3-oxobutyl phosphate and 5-amino-6-(D-ribitylamino)uracil: step 1/2.</text>
</comment>
<dbReference type="PANTHER" id="PTHR21058:SF0">
    <property type="entry name" value="6,7-DIMETHYL-8-RIBITYLLUMAZINE SYNTHASE"/>
    <property type="match status" value="1"/>
</dbReference>
<accession>K9ERL2</accession>
<keyword evidence="4 8" id="KW-0686">Riboflavin biosynthesis</keyword>
<dbReference type="UniPathway" id="UPA00275">
    <property type="reaction ID" value="UER00404"/>
</dbReference>
<evidence type="ECO:0000256" key="3">
    <source>
        <dbReference type="ARBA" id="ARBA00012664"/>
    </source>
</evidence>
<keyword evidence="10" id="KW-1185">Reference proteome</keyword>